<dbReference type="SUPFAM" id="SSF49785">
    <property type="entry name" value="Galactose-binding domain-like"/>
    <property type="match status" value="1"/>
</dbReference>
<proteinExistence type="predicted"/>
<dbReference type="Proteomes" id="UP000239735">
    <property type="component" value="Unassembled WGS sequence"/>
</dbReference>
<dbReference type="Gene3D" id="2.60.120.260">
    <property type="entry name" value="Galactose-binding domain-like"/>
    <property type="match status" value="1"/>
</dbReference>
<dbReference type="AlphaFoldDB" id="A0A2N9LZA6"/>
<accession>A0A2N9LZA6</accession>
<organism evidence="1 2">
    <name type="scientific">Candidatus Sulfuritelmatomonas gaucii</name>
    <dbReference type="NCBI Taxonomy" id="2043161"/>
    <lineage>
        <taxon>Bacteria</taxon>
        <taxon>Pseudomonadati</taxon>
        <taxon>Acidobacteriota</taxon>
        <taxon>Terriglobia</taxon>
        <taxon>Terriglobales</taxon>
        <taxon>Acidobacteriaceae</taxon>
        <taxon>Candidatus Sulfuritelmatomonas</taxon>
    </lineage>
</organism>
<evidence type="ECO:0000313" key="1">
    <source>
        <dbReference type="EMBL" id="SPE28555.1"/>
    </source>
</evidence>
<dbReference type="EMBL" id="OKRB01000127">
    <property type="protein sequence ID" value="SPE28555.1"/>
    <property type="molecule type" value="Genomic_DNA"/>
</dbReference>
<protein>
    <recommendedName>
        <fullName evidence="3">Xaa-Pro dipeptidyl-peptidase C-terminal domain-containing protein</fullName>
    </recommendedName>
</protein>
<reference evidence="2" key="1">
    <citation type="submission" date="2018-02" db="EMBL/GenBank/DDBJ databases">
        <authorList>
            <person name="Hausmann B."/>
        </authorList>
    </citation>
    <scope>NUCLEOTIDE SEQUENCE [LARGE SCALE GENOMIC DNA]</scope>
    <source>
        <strain evidence="2">Peat soil MAG SbA5</strain>
    </source>
</reference>
<name>A0A2N9LZA6_9BACT</name>
<sequence length="69" mass="8088">MPDLYHTFRKGHRIMVQVQSSWFPLTDRNPQVFTDIPYAKPEDFKPATEQIFHQKDAAFGVEVQVMPQP</sequence>
<evidence type="ECO:0000313" key="2">
    <source>
        <dbReference type="Proteomes" id="UP000239735"/>
    </source>
</evidence>
<evidence type="ECO:0008006" key="3">
    <source>
        <dbReference type="Google" id="ProtNLM"/>
    </source>
</evidence>
<dbReference type="InterPro" id="IPR008979">
    <property type="entry name" value="Galactose-bd-like_sf"/>
</dbReference>
<gene>
    <name evidence="1" type="ORF">SBA5_670005</name>
</gene>